<evidence type="ECO:0000313" key="9">
    <source>
        <dbReference type="EMBL" id="KAH7645895.1"/>
    </source>
</evidence>
<evidence type="ECO:0000256" key="6">
    <source>
        <dbReference type="ARBA" id="ARBA00023136"/>
    </source>
</evidence>
<evidence type="ECO:0000256" key="8">
    <source>
        <dbReference type="SAM" id="Phobius"/>
    </source>
</evidence>
<dbReference type="OrthoDB" id="6493944at2759"/>
<feature type="transmembrane region" description="Helical" evidence="8">
    <location>
        <begin position="355"/>
        <end position="375"/>
    </location>
</feature>
<feature type="transmembrane region" description="Helical" evidence="8">
    <location>
        <begin position="252"/>
        <end position="278"/>
    </location>
</feature>
<evidence type="ECO:0000256" key="3">
    <source>
        <dbReference type="ARBA" id="ARBA00022448"/>
    </source>
</evidence>
<dbReference type="GO" id="GO:0015141">
    <property type="term" value="F:succinate transmembrane transporter activity"/>
    <property type="evidence" value="ECO:0007669"/>
    <property type="project" value="TreeGrafter"/>
</dbReference>
<dbReference type="GO" id="GO:0005886">
    <property type="term" value="C:plasma membrane"/>
    <property type="evidence" value="ECO:0007669"/>
    <property type="project" value="TreeGrafter"/>
</dbReference>
<feature type="transmembrane region" description="Helical" evidence="8">
    <location>
        <begin position="434"/>
        <end position="465"/>
    </location>
</feature>
<dbReference type="EMBL" id="SDOV01000001">
    <property type="protein sequence ID" value="KAH7645895.1"/>
    <property type="molecule type" value="Genomic_DNA"/>
</dbReference>
<evidence type="ECO:0000256" key="2">
    <source>
        <dbReference type="ARBA" id="ARBA00006772"/>
    </source>
</evidence>
<keyword evidence="3" id="KW-0813">Transport</keyword>
<evidence type="ECO:0000256" key="7">
    <source>
        <dbReference type="SAM" id="MobiDB-lite"/>
    </source>
</evidence>
<feature type="transmembrane region" description="Helical" evidence="8">
    <location>
        <begin position="21"/>
        <end position="38"/>
    </location>
</feature>
<name>A0A9D4SLU6_DERFA</name>
<organism evidence="9">
    <name type="scientific">Dermatophagoides farinae</name>
    <name type="common">American house dust mite</name>
    <dbReference type="NCBI Taxonomy" id="6954"/>
    <lineage>
        <taxon>Eukaryota</taxon>
        <taxon>Metazoa</taxon>
        <taxon>Ecdysozoa</taxon>
        <taxon>Arthropoda</taxon>
        <taxon>Chelicerata</taxon>
        <taxon>Arachnida</taxon>
        <taxon>Acari</taxon>
        <taxon>Acariformes</taxon>
        <taxon>Sarcoptiformes</taxon>
        <taxon>Astigmata</taxon>
        <taxon>Psoroptidia</taxon>
        <taxon>Analgoidea</taxon>
        <taxon>Pyroglyphidae</taxon>
        <taxon>Dermatophagoidinae</taxon>
        <taxon>Dermatophagoides</taxon>
    </lineage>
</organism>
<dbReference type="Pfam" id="PF00939">
    <property type="entry name" value="Na_sulph_symp"/>
    <property type="match status" value="1"/>
</dbReference>
<dbReference type="PROSITE" id="PS01271">
    <property type="entry name" value="NA_SULFATE"/>
    <property type="match status" value="1"/>
</dbReference>
<dbReference type="AlphaFoldDB" id="A0A9D4SLU6"/>
<gene>
    <name evidence="9" type="ORF">HUG17_1433</name>
</gene>
<feature type="region of interest" description="Disordered" evidence="7">
    <location>
        <begin position="180"/>
        <end position="199"/>
    </location>
</feature>
<proteinExistence type="inferred from homology"/>
<dbReference type="Proteomes" id="UP000828236">
    <property type="component" value="Unassembled WGS sequence"/>
</dbReference>
<dbReference type="InterPro" id="IPR001898">
    <property type="entry name" value="SLC13A/DASS"/>
</dbReference>
<feature type="transmembrane region" description="Helical" evidence="8">
    <location>
        <begin position="50"/>
        <end position="79"/>
    </location>
</feature>
<sequence>MIDEETRSKLAIWCAILRQSWRVIFGLIVPIILSPLLYDLNNKLNMGAYVLALMVLYWMFEPINLYITALIPVALFPLLEIATTEEISQNYMKAANMMFFAGLMMGISLEHCNLHHRISLKVIIWFGSSIPLLLAGVMIATMFLSMWINNTATTAMMIPIVDDILHELALMNKDDIEQRTTEDAEQLSNKKDGDEDKKLDTSSKRLKNLRKAFLLSIAYSANIGGTATLIGTGTNLVFQDVFYNDYKIDISFASWFFYAFPSAFLTIIAAWLLLYLLYARSSKNITDTQQASQCIRQSARMKYSDLGPMTFHEYGVLTFFIILVALWFSRKPEIITGWAELISSNPHNIKDATPAILITVLLFLIPANFHQFYASNGNASSKIQRLLCWNVVKTKMSWGVIILLGGGFALAYGTEKSGLSSWFSDQLRQVRLDPIVTMVVLAILSGFITEMASNVATANVILPVVSKLAIQMNINPLRFLIPVTICISFAFMFPVSTPPNAIVFEYLKMNISDMIKPGILMNVMAITIQLISINTLGVWIFDLKHFPEWAITPSPANQTLSINIPSIV</sequence>
<keyword evidence="4 8" id="KW-0812">Transmembrane</keyword>
<protein>
    <submittedName>
        <fullName evidence="9">Solute carrier family 13 member 5-like</fullName>
    </submittedName>
</protein>
<feature type="transmembrane region" description="Helical" evidence="8">
    <location>
        <begin position="311"/>
        <end position="328"/>
    </location>
</feature>
<feature type="transmembrane region" description="Helical" evidence="8">
    <location>
        <begin position="91"/>
        <end position="110"/>
    </location>
</feature>
<dbReference type="InterPro" id="IPR031312">
    <property type="entry name" value="Na/sul_symport_CS"/>
</dbReference>
<evidence type="ECO:0000256" key="4">
    <source>
        <dbReference type="ARBA" id="ARBA00022692"/>
    </source>
</evidence>
<dbReference type="GO" id="GO:0015137">
    <property type="term" value="F:citrate transmembrane transporter activity"/>
    <property type="evidence" value="ECO:0007669"/>
    <property type="project" value="TreeGrafter"/>
</dbReference>
<feature type="transmembrane region" description="Helical" evidence="8">
    <location>
        <begin position="122"/>
        <end position="148"/>
    </location>
</feature>
<keyword evidence="6 8" id="KW-0472">Membrane</keyword>
<feature type="transmembrane region" description="Helical" evidence="8">
    <location>
        <begin position="396"/>
        <end position="414"/>
    </location>
</feature>
<dbReference type="PANTHER" id="PTHR10283:SF82">
    <property type="entry name" value="SOLUTE CARRIER FAMILY 13 MEMBER 2"/>
    <property type="match status" value="1"/>
</dbReference>
<keyword evidence="5 8" id="KW-1133">Transmembrane helix</keyword>
<dbReference type="PANTHER" id="PTHR10283">
    <property type="entry name" value="SOLUTE CARRIER FAMILY 13 MEMBER"/>
    <property type="match status" value="1"/>
</dbReference>
<comment type="subcellular location">
    <subcellularLocation>
        <location evidence="1">Membrane</location>
        <topology evidence="1">Multi-pass membrane protein</topology>
    </subcellularLocation>
</comment>
<comment type="caution">
    <text evidence="9">The sequence shown here is derived from an EMBL/GenBank/DDBJ whole genome shotgun (WGS) entry which is preliminary data.</text>
</comment>
<feature type="transmembrane region" description="Helical" evidence="8">
    <location>
        <begin position="517"/>
        <end position="541"/>
    </location>
</feature>
<accession>A0A9D4SLU6</accession>
<evidence type="ECO:0000256" key="1">
    <source>
        <dbReference type="ARBA" id="ARBA00004141"/>
    </source>
</evidence>
<reference evidence="9" key="1">
    <citation type="submission" date="2020-06" db="EMBL/GenBank/DDBJ databases">
        <authorList>
            <person name="Ji K."/>
            <person name="Li J."/>
        </authorList>
    </citation>
    <scope>NUCLEOTIDE SEQUENCE</scope>
    <source>
        <strain evidence="9">JKM2019</strain>
        <tissue evidence="9">Whole body</tissue>
    </source>
</reference>
<reference evidence="9" key="2">
    <citation type="journal article" date="2021" name="World Allergy Organ. J.">
        <title>Chromosome-level assembly of Dermatophagoides farinae genome and transcriptome reveals two novel allergens Der f 37 and Der f 39.</title>
        <authorList>
            <person name="Chen J."/>
            <person name="Cai Z."/>
            <person name="Fan D."/>
            <person name="Hu J."/>
            <person name="Hou Y."/>
            <person name="He Y."/>
            <person name="Zhang Z."/>
            <person name="Zhao Z."/>
            <person name="Gao P."/>
            <person name="Hu W."/>
            <person name="Sun J."/>
            <person name="Li J."/>
            <person name="Ji K."/>
        </authorList>
    </citation>
    <scope>NUCLEOTIDE SEQUENCE</scope>
    <source>
        <strain evidence="9">JKM2019</strain>
    </source>
</reference>
<evidence type="ECO:0000256" key="5">
    <source>
        <dbReference type="ARBA" id="ARBA00022989"/>
    </source>
</evidence>
<feature type="transmembrane region" description="Helical" evidence="8">
    <location>
        <begin position="477"/>
        <end position="497"/>
    </location>
</feature>
<comment type="similarity">
    <text evidence="2">Belongs to the SLC13A/DASS transporter (TC 2.A.47) family. NADC subfamily.</text>
</comment>
<feature type="transmembrane region" description="Helical" evidence="8">
    <location>
        <begin position="212"/>
        <end position="232"/>
    </location>
</feature>